<dbReference type="OrthoDB" id="10267115at2759"/>
<keyword evidence="10 20" id="KW-1133">Transmembrane helix</keyword>
<dbReference type="FunFam" id="3.40.50.720:FF:000578">
    <property type="entry name" value="3-ketodihydrosphingosine reductase"/>
    <property type="match status" value="1"/>
</dbReference>
<evidence type="ECO:0000256" key="11">
    <source>
        <dbReference type="ARBA" id="ARBA00023002"/>
    </source>
</evidence>
<feature type="transmembrane region" description="Helical" evidence="20">
    <location>
        <begin position="281"/>
        <end position="302"/>
    </location>
</feature>
<keyword evidence="6" id="KW-0547">Nucleotide-binding</keyword>
<dbReference type="Proteomes" id="UP000005666">
    <property type="component" value="Chromosome 15"/>
</dbReference>
<dbReference type="EMBL" id="HE612870">
    <property type="protein sequence ID" value="CCE66117.1"/>
    <property type="molecule type" value="Genomic_DNA"/>
</dbReference>
<proteinExistence type="inferred from homology"/>
<evidence type="ECO:0000256" key="14">
    <source>
        <dbReference type="ARBA" id="ARBA00026112"/>
    </source>
</evidence>
<dbReference type="GO" id="GO:0005811">
    <property type="term" value="C:lipid droplet"/>
    <property type="evidence" value="ECO:0007669"/>
    <property type="project" value="EnsemblFungi"/>
</dbReference>
<feature type="domain" description="Ketoreductase (KR)" evidence="21">
    <location>
        <begin position="10"/>
        <end position="196"/>
    </location>
</feature>
<name>G8C1T9_TETPH</name>
<keyword evidence="11" id="KW-0560">Oxidoreductase</keyword>
<dbReference type="EC" id="1.1.1.102" evidence="14"/>
<dbReference type="UniPathway" id="UPA00222"/>
<dbReference type="GO" id="GO:0030148">
    <property type="term" value="P:sphingolipid biosynthetic process"/>
    <property type="evidence" value="ECO:0007669"/>
    <property type="project" value="EnsemblFungi"/>
</dbReference>
<comment type="pathway">
    <text evidence="3">Sphingolipid metabolism.</text>
</comment>
<dbReference type="InterPro" id="IPR036291">
    <property type="entry name" value="NAD(P)-bd_dom_sf"/>
</dbReference>
<evidence type="ECO:0000256" key="19">
    <source>
        <dbReference type="ARBA" id="ARBA00048930"/>
    </source>
</evidence>
<sequence length="317" mass="35699">MSYSLDNQVVLITGGSQGLGKQFARKYYSDGKNSSIVIVSRSEKKLICAIEEIVGDSKIHGERFLLSKENCGSDNVSPNGNHIYYYPCNLSNYDNVGTLFELMNKKGLKPTQALSCAGGSVPKLFKDLSPAELQNGITMNYSTVLNLSHNIIKNYSDCHLILFSSVTAFFPFIGYSQYQPLKESIKALAAILRQENSKQRISVVYPGNFQSEGYEQENLTKPEVTKVIEGPSDAITCEECCNKIIWWLQKGYDDITTDFIGWFLMALDMGLNKHDNKSPFWFVQLIMGAILNLLIVPIYMVIVRYQISSYYKSQKSE</sequence>
<dbReference type="GeneID" id="11530591"/>
<evidence type="ECO:0000256" key="8">
    <source>
        <dbReference type="ARBA" id="ARBA00022857"/>
    </source>
</evidence>
<evidence type="ECO:0000256" key="6">
    <source>
        <dbReference type="ARBA" id="ARBA00022741"/>
    </source>
</evidence>
<dbReference type="GO" id="GO:0005789">
    <property type="term" value="C:endoplasmic reticulum membrane"/>
    <property type="evidence" value="ECO:0007669"/>
    <property type="project" value="UniProtKB-SubCell"/>
</dbReference>
<evidence type="ECO:0000256" key="12">
    <source>
        <dbReference type="ARBA" id="ARBA00023098"/>
    </source>
</evidence>
<evidence type="ECO:0000256" key="10">
    <source>
        <dbReference type="ARBA" id="ARBA00022989"/>
    </source>
</evidence>
<evidence type="ECO:0000256" key="13">
    <source>
        <dbReference type="ARBA" id="ARBA00023136"/>
    </source>
</evidence>
<keyword evidence="23" id="KW-1185">Reference proteome</keyword>
<dbReference type="Pfam" id="PF08659">
    <property type="entry name" value="KR"/>
    <property type="match status" value="1"/>
</dbReference>
<dbReference type="GO" id="GO:0000166">
    <property type="term" value="F:nucleotide binding"/>
    <property type="evidence" value="ECO:0007669"/>
    <property type="project" value="UniProtKB-KW"/>
</dbReference>
<dbReference type="PRINTS" id="PR00081">
    <property type="entry name" value="GDHRDH"/>
</dbReference>
<reference evidence="22 23" key="1">
    <citation type="journal article" date="2011" name="Proc. Natl. Acad. Sci. U.S.A.">
        <title>Evolutionary erosion of yeast sex chromosomes by mating-type switching accidents.</title>
        <authorList>
            <person name="Gordon J.L."/>
            <person name="Armisen D."/>
            <person name="Proux-Wera E."/>
            <person name="Oheigeartaigh S.S."/>
            <person name="Byrne K.P."/>
            <person name="Wolfe K.H."/>
        </authorList>
    </citation>
    <scope>NUCLEOTIDE SEQUENCE [LARGE SCALE GENOMIC DNA]</scope>
    <source>
        <strain evidence="23">ATCC 24235 / CBS 4417 / NBRC 1672 / NRRL Y-8282 / UCD 70-5</strain>
    </source>
</reference>
<evidence type="ECO:0000256" key="15">
    <source>
        <dbReference type="ARBA" id="ARBA00026241"/>
    </source>
</evidence>
<dbReference type="STRING" id="1071381.G8C1T9"/>
<dbReference type="Gene3D" id="3.40.50.720">
    <property type="entry name" value="NAD(P)-binding Rossmann-like Domain"/>
    <property type="match status" value="1"/>
</dbReference>
<dbReference type="InterPro" id="IPR045022">
    <property type="entry name" value="KDSR-like"/>
</dbReference>
<evidence type="ECO:0000256" key="7">
    <source>
        <dbReference type="ARBA" id="ARBA00022824"/>
    </source>
</evidence>
<dbReference type="GO" id="GO:0047560">
    <property type="term" value="F:3-dehydrosphinganine reductase activity"/>
    <property type="evidence" value="ECO:0007669"/>
    <property type="project" value="UniProtKB-EC"/>
</dbReference>
<evidence type="ECO:0000256" key="1">
    <source>
        <dbReference type="ARBA" id="ARBA00004586"/>
    </source>
</evidence>
<gene>
    <name evidence="22" type="primary">TPHA0O01500</name>
    <name evidence="22" type="ordered locus">TPHA_0O01500</name>
</gene>
<dbReference type="PANTHER" id="PTHR43550:SF3">
    <property type="entry name" value="3-KETODIHYDROSPHINGOSINE REDUCTASE"/>
    <property type="match status" value="1"/>
</dbReference>
<keyword evidence="12" id="KW-0443">Lipid metabolism</keyword>
<organism evidence="22 23">
    <name type="scientific">Tetrapisispora phaffii (strain ATCC 24235 / CBS 4417 / NBRC 1672 / NRRL Y-8282 / UCD 70-5)</name>
    <name type="common">Yeast</name>
    <name type="synonym">Fabospora phaffii</name>
    <dbReference type="NCBI Taxonomy" id="1071381"/>
    <lineage>
        <taxon>Eukaryota</taxon>
        <taxon>Fungi</taxon>
        <taxon>Dikarya</taxon>
        <taxon>Ascomycota</taxon>
        <taxon>Saccharomycotina</taxon>
        <taxon>Saccharomycetes</taxon>
        <taxon>Saccharomycetales</taxon>
        <taxon>Saccharomycetaceae</taxon>
        <taxon>Tetrapisispora</taxon>
    </lineage>
</organism>
<dbReference type="CDD" id="cd08939">
    <property type="entry name" value="KDSR-like_SDR_c"/>
    <property type="match status" value="1"/>
</dbReference>
<evidence type="ECO:0000256" key="17">
    <source>
        <dbReference type="ARBA" id="ARBA00032891"/>
    </source>
</evidence>
<protein>
    <recommendedName>
        <fullName evidence="15">3-ketodihydrosphingosine reductase TSC10</fullName>
        <ecNumber evidence="14">1.1.1.102</ecNumber>
    </recommendedName>
    <alternativeName>
        <fullName evidence="17">3-dehydrosphinganine reductase</fullName>
    </alternativeName>
    <alternativeName>
        <fullName evidence="16">KDS reductase</fullName>
    </alternativeName>
</protein>
<dbReference type="SUPFAM" id="SSF51735">
    <property type="entry name" value="NAD(P)-binding Rossmann-fold domains"/>
    <property type="match status" value="1"/>
</dbReference>
<evidence type="ECO:0000256" key="5">
    <source>
        <dbReference type="ARBA" id="ARBA00022692"/>
    </source>
</evidence>
<evidence type="ECO:0000256" key="20">
    <source>
        <dbReference type="SAM" id="Phobius"/>
    </source>
</evidence>
<comment type="subcellular location">
    <subcellularLocation>
        <location evidence="1">Endoplasmic reticulum membrane</location>
    </subcellularLocation>
</comment>
<keyword evidence="5 20" id="KW-0812">Transmembrane</keyword>
<keyword evidence="7" id="KW-0256">Endoplasmic reticulum</keyword>
<evidence type="ECO:0000256" key="16">
    <source>
        <dbReference type="ARBA" id="ARBA00029797"/>
    </source>
</evidence>
<comment type="similarity">
    <text evidence="4">Belongs to the short-chain dehydrogenases/reductases (SDR) family.</text>
</comment>
<comment type="catalytic activity">
    <reaction evidence="19">
        <text>sphinganine + NADP(+) = 3-oxosphinganine + NADPH + H(+)</text>
        <dbReference type="Rhea" id="RHEA:22640"/>
        <dbReference type="ChEBI" id="CHEBI:15378"/>
        <dbReference type="ChEBI" id="CHEBI:57783"/>
        <dbReference type="ChEBI" id="CHEBI:57817"/>
        <dbReference type="ChEBI" id="CHEBI:58299"/>
        <dbReference type="ChEBI" id="CHEBI:58349"/>
        <dbReference type="EC" id="1.1.1.102"/>
    </reaction>
    <physiologicalReaction direction="right-to-left" evidence="19">
        <dbReference type="Rhea" id="RHEA:22642"/>
    </physiologicalReaction>
</comment>
<dbReference type="AlphaFoldDB" id="G8C1T9"/>
<dbReference type="KEGG" id="tpf:TPHA_0O01500"/>
<dbReference type="HOGENOM" id="CLU_010194_3_0_1"/>
<dbReference type="GO" id="GO:0006666">
    <property type="term" value="P:3-keto-sphinganine metabolic process"/>
    <property type="evidence" value="ECO:0007669"/>
    <property type="project" value="EnsemblFungi"/>
</dbReference>
<evidence type="ECO:0000259" key="21">
    <source>
        <dbReference type="Pfam" id="PF08659"/>
    </source>
</evidence>
<keyword evidence="13 20" id="KW-0472">Membrane</keyword>
<dbReference type="OMA" id="PRQWGFF"/>
<evidence type="ECO:0000313" key="23">
    <source>
        <dbReference type="Proteomes" id="UP000005666"/>
    </source>
</evidence>
<evidence type="ECO:0000256" key="4">
    <source>
        <dbReference type="ARBA" id="ARBA00006484"/>
    </source>
</evidence>
<evidence type="ECO:0000256" key="9">
    <source>
        <dbReference type="ARBA" id="ARBA00022919"/>
    </source>
</evidence>
<dbReference type="InterPro" id="IPR013968">
    <property type="entry name" value="PKS_KR"/>
</dbReference>
<dbReference type="InterPro" id="IPR002347">
    <property type="entry name" value="SDR_fam"/>
</dbReference>
<evidence type="ECO:0000256" key="18">
    <source>
        <dbReference type="ARBA" id="ARBA00044737"/>
    </source>
</evidence>
<evidence type="ECO:0000256" key="3">
    <source>
        <dbReference type="ARBA" id="ARBA00004991"/>
    </source>
</evidence>
<keyword evidence="9" id="KW-0746">Sphingolipid metabolism</keyword>
<keyword evidence="8" id="KW-0521">NADP</keyword>
<dbReference type="PANTHER" id="PTHR43550">
    <property type="entry name" value="3-KETODIHYDROSPHINGOSINE REDUCTASE"/>
    <property type="match status" value="1"/>
</dbReference>
<dbReference type="RefSeq" id="XP_003688551.1">
    <property type="nucleotide sequence ID" value="XM_003688503.1"/>
</dbReference>
<evidence type="ECO:0000256" key="2">
    <source>
        <dbReference type="ARBA" id="ARBA00004760"/>
    </source>
</evidence>
<dbReference type="eggNOG" id="KOG1210">
    <property type="taxonomic scope" value="Eukaryota"/>
</dbReference>
<comment type="function">
    <text evidence="18">Catalyzes the reduction of 3'-oxosphinganine (3-ketodihydrosphingosine/KDS) to sphinganine (dihydrosphingosine/DHS), the second step of de novo sphingolipid biosynthesis.</text>
</comment>
<evidence type="ECO:0000313" key="22">
    <source>
        <dbReference type="EMBL" id="CCE66117.1"/>
    </source>
</evidence>
<comment type="pathway">
    <text evidence="2">Lipid metabolism; sphingolipid metabolism.</text>
</comment>
<accession>G8C1T9</accession>